<dbReference type="Proteomes" id="UP000053237">
    <property type="component" value="Unassembled WGS sequence"/>
</dbReference>
<gene>
    <name evidence="1" type="ORF">BN9_064040</name>
</gene>
<evidence type="ECO:0000313" key="1">
    <source>
        <dbReference type="EMBL" id="CCI45507.1"/>
    </source>
</evidence>
<comment type="caution">
    <text evidence="1">The sequence shown here is derived from an EMBL/GenBank/DDBJ whole genome shotgun (WGS) entry which is preliminary data.</text>
</comment>
<name>A0A024GFP3_9STRA</name>
<dbReference type="AlphaFoldDB" id="A0A024GFP3"/>
<keyword evidence="2" id="KW-1185">Reference proteome</keyword>
<organism evidence="1 2">
    <name type="scientific">Albugo candida</name>
    <dbReference type="NCBI Taxonomy" id="65357"/>
    <lineage>
        <taxon>Eukaryota</taxon>
        <taxon>Sar</taxon>
        <taxon>Stramenopiles</taxon>
        <taxon>Oomycota</taxon>
        <taxon>Peronosporomycetes</taxon>
        <taxon>Albuginales</taxon>
        <taxon>Albuginaceae</taxon>
        <taxon>Albugo</taxon>
    </lineage>
</organism>
<evidence type="ECO:0000313" key="2">
    <source>
        <dbReference type="Proteomes" id="UP000053237"/>
    </source>
</evidence>
<dbReference type="EMBL" id="CAIX01000100">
    <property type="protein sequence ID" value="CCI45507.1"/>
    <property type="molecule type" value="Genomic_DNA"/>
</dbReference>
<protein>
    <submittedName>
        <fullName evidence="1">Uncharacterized protein</fullName>
    </submittedName>
</protein>
<accession>A0A024GFP3</accession>
<reference evidence="1 2" key="1">
    <citation type="submission" date="2012-05" db="EMBL/GenBank/DDBJ databases">
        <title>Recombination and specialization in a pathogen metapopulation.</title>
        <authorList>
            <person name="Gardiner A."/>
            <person name="Kemen E."/>
            <person name="Schultz-Larsen T."/>
            <person name="MacLean D."/>
            <person name="Van Oosterhout C."/>
            <person name="Jones J.D.G."/>
        </authorList>
    </citation>
    <scope>NUCLEOTIDE SEQUENCE [LARGE SCALE GENOMIC DNA]</scope>
    <source>
        <strain evidence="1 2">Ac Nc2</strain>
    </source>
</reference>
<dbReference type="InParanoid" id="A0A024GFP3"/>
<proteinExistence type="predicted"/>
<sequence length="234" mass="26295">MKSSILMNPLRATIEPFTAEYQQERTLSPFPFNATTPNCVKLPSLDGILSRLHLSKIANGRSRCKSEHPYDREMKMPPLRSIIDPAVSFGIPNTQSSCTFRGRPSSILSLSTTSSPIESQHSPYFEKNASTESPRLFANMQRAISPSKGTRRRASKYCRIDGCPRVSQRNNLCHSHGGKRLCKEDDCCSKDRGNGYCIKHGGGKLCTIFNCDKKARRKGLCTQHYRKMTEECEV</sequence>
<dbReference type="OrthoDB" id="71928at2759"/>
<dbReference type="PANTHER" id="PTHR31827:SF1">
    <property type="entry name" value="EMB|CAB89363.1"/>
    <property type="match status" value="1"/>
</dbReference>
<dbReference type="PANTHER" id="PTHR31827">
    <property type="entry name" value="EMB|CAB89363.1"/>
    <property type="match status" value="1"/>
</dbReference>